<feature type="region of interest" description="Disordered" evidence="1">
    <location>
        <begin position="285"/>
        <end position="320"/>
    </location>
</feature>
<proteinExistence type="predicted"/>
<feature type="region of interest" description="Disordered" evidence="1">
    <location>
        <begin position="58"/>
        <end position="85"/>
    </location>
</feature>
<feature type="compositionally biased region" description="Polar residues" evidence="1">
    <location>
        <begin position="58"/>
        <end position="70"/>
    </location>
</feature>
<reference evidence="2 3" key="1">
    <citation type="journal article" date="2018" name="BMC Genomics">
        <title>The genome of Naegleria lovaniensis, the basis for a comparative approach to unravel pathogenicity factors of the human pathogenic amoeba N. fowleri.</title>
        <authorList>
            <person name="Liechti N."/>
            <person name="Schurch N."/>
            <person name="Bruggmann R."/>
            <person name="Wittwer M."/>
        </authorList>
    </citation>
    <scope>NUCLEOTIDE SEQUENCE [LARGE SCALE GENOMIC DNA]</scope>
    <source>
        <strain evidence="2 3">ATCC 30569</strain>
    </source>
</reference>
<feature type="region of interest" description="Disordered" evidence="1">
    <location>
        <begin position="196"/>
        <end position="216"/>
    </location>
</feature>
<feature type="compositionally biased region" description="Basic and acidic residues" evidence="1">
    <location>
        <begin position="204"/>
        <end position="216"/>
    </location>
</feature>
<evidence type="ECO:0000313" key="2">
    <source>
        <dbReference type="EMBL" id="KAG2392629.1"/>
    </source>
</evidence>
<dbReference type="Proteomes" id="UP000816034">
    <property type="component" value="Unassembled WGS sequence"/>
</dbReference>
<sequence length="320" mass="35872">MFKLSVVEFVPNSSKPKGTVVMKTRHTEQIQLHGNPFNGSFDFSDYLKLSNSTLAQQASTETSHSASKHNNILPKNINKISKPHNTKRKPNHFKVGVHCCLSQIDHSFSELPNHLTRDRAAFYSCSLSPLVTCSSSSSPRTIDSCLEPQEKSRRTLLRSNICSLFHKLNELNEIDQEEFIAGWNVTNSESLRLRSHSHHLGSRNNDDKDCPQTDKDDIVSTYETFPSILSYWSPPQSSEQLRSSPVSSSDHHGTITNGTLLVKPPETVNNNYTTTTISKRILHPTMIPNDPMESRTSNGTKSTTNPSKRTSILSIQELIN</sequence>
<dbReference type="AlphaFoldDB" id="A0AA88H2U3"/>
<protein>
    <submittedName>
        <fullName evidence="2">Uncharacterized protein</fullName>
    </submittedName>
</protein>
<dbReference type="EMBL" id="PYSW02000004">
    <property type="protein sequence ID" value="KAG2392629.1"/>
    <property type="molecule type" value="Genomic_DNA"/>
</dbReference>
<gene>
    <name evidence="2" type="ORF">C9374_011354</name>
</gene>
<feature type="compositionally biased region" description="Polar residues" evidence="1">
    <location>
        <begin position="294"/>
        <end position="320"/>
    </location>
</feature>
<evidence type="ECO:0000256" key="1">
    <source>
        <dbReference type="SAM" id="MobiDB-lite"/>
    </source>
</evidence>
<evidence type="ECO:0000313" key="3">
    <source>
        <dbReference type="Proteomes" id="UP000816034"/>
    </source>
</evidence>
<keyword evidence="3" id="KW-1185">Reference proteome</keyword>
<name>A0AA88H2U3_NAELO</name>
<comment type="caution">
    <text evidence="2">The sequence shown here is derived from an EMBL/GenBank/DDBJ whole genome shotgun (WGS) entry which is preliminary data.</text>
</comment>
<accession>A0AA88H2U3</accession>
<organism evidence="2 3">
    <name type="scientific">Naegleria lovaniensis</name>
    <name type="common">Amoeba</name>
    <dbReference type="NCBI Taxonomy" id="51637"/>
    <lineage>
        <taxon>Eukaryota</taxon>
        <taxon>Discoba</taxon>
        <taxon>Heterolobosea</taxon>
        <taxon>Tetramitia</taxon>
        <taxon>Eutetramitia</taxon>
        <taxon>Vahlkampfiidae</taxon>
        <taxon>Naegleria</taxon>
    </lineage>
</organism>
<dbReference type="RefSeq" id="XP_044554523.1">
    <property type="nucleotide sequence ID" value="XM_044687000.1"/>
</dbReference>
<feature type="compositionally biased region" description="Polar residues" evidence="1">
    <location>
        <begin position="233"/>
        <end position="259"/>
    </location>
</feature>
<feature type="region of interest" description="Disordered" evidence="1">
    <location>
        <begin position="233"/>
        <end position="262"/>
    </location>
</feature>
<dbReference type="GeneID" id="68103808"/>